<keyword evidence="1" id="KW-0812">Transmembrane</keyword>
<keyword evidence="4" id="KW-1185">Reference proteome</keyword>
<organism evidence="3 4">
    <name type="scientific">Acipenser oxyrinchus oxyrinchus</name>
    <dbReference type="NCBI Taxonomy" id="40147"/>
    <lineage>
        <taxon>Eukaryota</taxon>
        <taxon>Metazoa</taxon>
        <taxon>Chordata</taxon>
        <taxon>Craniata</taxon>
        <taxon>Vertebrata</taxon>
        <taxon>Euteleostomi</taxon>
        <taxon>Actinopterygii</taxon>
        <taxon>Chondrostei</taxon>
        <taxon>Acipenseriformes</taxon>
        <taxon>Acipenseridae</taxon>
        <taxon>Acipenser</taxon>
    </lineage>
</organism>
<keyword evidence="1" id="KW-0472">Membrane</keyword>
<keyword evidence="1" id="KW-1133">Transmembrane helix</keyword>
<protein>
    <submittedName>
        <fullName evidence="3">Uncharacterized protein</fullName>
    </submittedName>
</protein>
<dbReference type="EMBL" id="JAGXEW010000025">
    <property type="protein sequence ID" value="KAK1158158.1"/>
    <property type="molecule type" value="Genomic_DNA"/>
</dbReference>
<feature type="chain" id="PRO_5041897296" evidence="2">
    <location>
        <begin position="19"/>
        <end position="87"/>
    </location>
</feature>
<sequence length="87" mass="9756">MNAFYICVILSCCAGVKGKEDYGGSLSVEIYGFRIPSPVYWLVLQYVSLFNGLCIVLIVIMLLEIRRAKKRLEMACLPRAGHLITTL</sequence>
<comment type="caution">
    <text evidence="3">The sequence shown here is derived from an EMBL/GenBank/DDBJ whole genome shotgun (WGS) entry which is preliminary data.</text>
</comment>
<dbReference type="Proteomes" id="UP001230051">
    <property type="component" value="Unassembled WGS sequence"/>
</dbReference>
<accession>A0AAD8CZB5</accession>
<gene>
    <name evidence="3" type="ORF">AOXY_G24413</name>
</gene>
<name>A0AAD8CZB5_ACIOX</name>
<keyword evidence="2" id="KW-0732">Signal</keyword>
<evidence type="ECO:0000313" key="4">
    <source>
        <dbReference type="Proteomes" id="UP001230051"/>
    </source>
</evidence>
<evidence type="ECO:0000256" key="1">
    <source>
        <dbReference type="SAM" id="Phobius"/>
    </source>
</evidence>
<evidence type="ECO:0000256" key="2">
    <source>
        <dbReference type="SAM" id="SignalP"/>
    </source>
</evidence>
<reference evidence="3" key="1">
    <citation type="submission" date="2022-02" db="EMBL/GenBank/DDBJ databases">
        <title>Atlantic sturgeon de novo genome assembly.</title>
        <authorList>
            <person name="Stock M."/>
            <person name="Klopp C."/>
            <person name="Guiguen Y."/>
            <person name="Cabau C."/>
            <person name="Parinello H."/>
            <person name="Santidrian Yebra-Pimentel E."/>
            <person name="Kuhl H."/>
            <person name="Dirks R.P."/>
            <person name="Guessner J."/>
            <person name="Wuertz S."/>
            <person name="Du K."/>
            <person name="Schartl M."/>
        </authorList>
    </citation>
    <scope>NUCLEOTIDE SEQUENCE</scope>
    <source>
        <strain evidence="3">STURGEONOMICS-FGT-2020</strain>
        <tissue evidence="3">Whole blood</tissue>
    </source>
</reference>
<feature type="signal peptide" evidence="2">
    <location>
        <begin position="1"/>
        <end position="18"/>
    </location>
</feature>
<dbReference type="AlphaFoldDB" id="A0AAD8CZB5"/>
<feature type="transmembrane region" description="Helical" evidence="1">
    <location>
        <begin position="42"/>
        <end position="63"/>
    </location>
</feature>
<evidence type="ECO:0000313" key="3">
    <source>
        <dbReference type="EMBL" id="KAK1158158.1"/>
    </source>
</evidence>
<proteinExistence type="predicted"/>